<evidence type="ECO:0000256" key="4">
    <source>
        <dbReference type="ARBA" id="ARBA00032194"/>
    </source>
</evidence>
<name>A0A2A4HUP6_9SPHN</name>
<organism evidence="8 9">
    <name type="scientific">Sphingomonas ginsenosidimutans</name>
    <dbReference type="NCBI Taxonomy" id="862134"/>
    <lineage>
        <taxon>Bacteria</taxon>
        <taxon>Pseudomonadati</taxon>
        <taxon>Pseudomonadota</taxon>
        <taxon>Alphaproteobacteria</taxon>
        <taxon>Sphingomonadales</taxon>
        <taxon>Sphingomonadaceae</taxon>
        <taxon>Sphingomonas</taxon>
    </lineage>
</organism>
<evidence type="ECO:0000313" key="8">
    <source>
        <dbReference type="EMBL" id="PCG07397.1"/>
    </source>
</evidence>
<dbReference type="InterPro" id="IPR026891">
    <property type="entry name" value="Fn3-like"/>
</dbReference>
<dbReference type="Proteomes" id="UP000218784">
    <property type="component" value="Unassembled WGS sequence"/>
</dbReference>
<evidence type="ECO:0000313" key="9">
    <source>
        <dbReference type="Proteomes" id="UP000218784"/>
    </source>
</evidence>
<dbReference type="InterPro" id="IPR013783">
    <property type="entry name" value="Ig-like_fold"/>
</dbReference>
<evidence type="ECO:0000256" key="1">
    <source>
        <dbReference type="ARBA" id="ARBA00005336"/>
    </source>
</evidence>
<dbReference type="GO" id="GO:0008422">
    <property type="term" value="F:beta-glucosidase activity"/>
    <property type="evidence" value="ECO:0007669"/>
    <property type="project" value="UniProtKB-ARBA"/>
</dbReference>
<dbReference type="Gene3D" id="2.60.40.10">
    <property type="entry name" value="Immunoglobulins"/>
    <property type="match status" value="1"/>
</dbReference>
<evidence type="ECO:0000259" key="7">
    <source>
        <dbReference type="SMART" id="SM01217"/>
    </source>
</evidence>
<evidence type="ECO:0000256" key="5">
    <source>
        <dbReference type="ARBA" id="ARBA00032594"/>
    </source>
</evidence>
<feature type="domain" description="Fibronectin type III-like" evidence="7">
    <location>
        <begin position="59"/>
        <end position="129"/>
    </location>
</feature>
<dbReference type="InterPro" id="IPR050288">
    <property type="entry name" value="Cellulose_deg_GH3"/>
</dbReference>
<dbReference type="SMART" id="SM01217">
    <property type="entry name" value="Fn3_like"/>
    <property type="match status" value="1"/>
</dbReference>
<comment type="similarity">
    <text evidence="1">Belongs to the glycosyl hydrolase 3 family.</text>
</comment>
<evidence type="ECO:0000256" key="6">
    <source>
        <dbReference type="SAM" id="MobiDB-lite"/>
    </source>
</evidence>
<feature type="region of interest" description="Disordered" evidence="6">
    <location>
        <begin position="1"/>
        <end position="25"/>
    </location>
</feature>
<dbReference type="FunFam" id="2.60.40.10:FF:000495">
    <property type="entry name" value="Periplasmic beta-glucosidase"/>
    <property type="match status" value="1"/>
</dbReference>
<gene>
    <name evidence="8" type="ORF">COA17_18595</name>
</gene>
<dbReference type="Pfam" id="PF14310">
    <property type="entry name" value="Fn3-like"/>
    <property type="match status" value="1"/>
</dbReference>
<feature type="compositionally biased region" description="Basic residues" evidence="6">
    <location>
        <begin position="1"/>
        <end position="11"/>
    </location>
</feature>
<dbReference type="PANTHER" id="PTHR42715">
    <property type="entry name" value="BETA-GLUCOSIDASE"/>
    <property type="match status" value="1"/>
</dbReference>
<comment type="caution">
    <text evidence="8">The sequence shown here is derived from an EMBL/GenBank/DDBJ whole genome shotgun (WGS) entry which is preliminary data.</text>
</comment>
<accession>A0A2A4HUP6</accession>
<sequence>MPASRSRRLTHRQANSLDHRDEGSLFDADHPATGVLFPRRSTVIVTTRVTNTGDRVGDEVVQLYTHQQAGRASRPVRELKGFQRVTLKPGETRTVSFTLDEKSVQYWNAAERDWVIDPGMFDLWVGSSSNAQNHGQFTVSGTARAGSGFAPR</sequence>
<dbReference type="PANTHER" id="PTHR42715:SF10">
    <property type="entry name" value="BETA-GLUCOSIDASE"/>
    <property type="match status" value="1"/>
</dbReference>
<evidence type="ECO:0000256" key="2">
    <source>
        <dbReference type="ARBA" id="ARBA00022801"/>
    </source>
</evidence>
<keyword evidence="9" id="KW-1185">Reference proteome</keyword>
<keyword evidence="2" id="KW-0378">Hydrolase</keyword>
<protein>
    <recommendedName>
        <fullName evidence="5">Beta-D-glucoside glucohydrolase</fullName>
    </recommendedName>
    <alternativeName>
        <fullName evidence="3">Cellobiase</fullName>
    </alternativeName>
    <alternativeName>
        <fullName evidence="4">Gentiobiase</fullName>
    </alternativeName>
</protein>
<dbReference type="EMBL" id="NWVD01000046">
    <property type="protein sequence ID" value="PCG07397.1"/>
    <property type="molecule type" value="Genomic_DNA"/>
</dbReference>
<dbReference type="AlphaFoldDB" id="A0A2A4HUP6"/>
<proteinExistence type="inferred from homology"/>
<reference evidence="8 9" key="1">
    <citation type="submission" date="2017-09" db="EMBL/GenBank/DDBJ databases">
        <title>Sphingomonas ginsenosidimutans KACC 14949, whole genome shotgun sequence.</title>
        <authorList>
            <person name="Feng G."/>
            <person name="Zhu H."/>
        </authorList>
    </citation>
    <scope>NUCLEOTIDE SEQUENCE [LARGE SCALE GENOMIC DNA]</scope>
    <source>
        <strain evidence="8 9">KACC 14949</strain>
    </source>
</reference>
<evidence type="ECO:0000256" key="3">
    <source>
        <dbReference type="ARBA" id="ARBA00031448"/>
    </source>
</evidence>